<feature type="active site" description="Proton acceptor" evidence="1">
    <location>
        <position position="287"/>
    </location>
</feature>
<evidence type="ECO:0000256" key="1">
    <source>
        <dbReference type="PROSITE-ProRule" id="PRU01161"/>
    </source>
</evidence>
<comment type="caution">
    <text evidence="1">Lacks conserved residue(s) required for the propagation of feature annotation.</text>
</comment>
<proteinExistence type="predicted"/>
<dbReference type="Proteomes" id="UP000727907">
    <property type="component" value="Unassembled WGS sequence"/>
</dbReference>
<feature type="domain" description="PNPLA" evidence="3">
    <location>
        <begin position="28"/>
        <end position="300"/>
    </location>
</feature>
<keyword evidence="2" id="KW-1133">Transmembrane helix</keyword>
<keyword evidence="2" id="KW-0812">Transmembrane</keyword>
<comment type="caution">
    <text evidence="4">The sequence shown here is derived from an EMBL/GenBank/DDBJ whole genome shotgun (WGS) entry which is preliminary data.</text>
</comment>
<keyword evidence="1" id="KW-0378">Hydrolase</keyword>
<evidence type="ECO:0000259" key="3">
    <source>
        <dbReference type="PROSITE" id="PS51635"/>
    </source>
</evidence>
<feature type="active site" description="Nucleophile" evidence="1">
    <location>
        <position position="79"/>
    </location>
</feature>
<keyword evidence="2" id="KW-0472">Membrane</keyword>
<protein>
    <submittedName>
        <fullName evidence="4">Patatin-like phospholipase family protein</fullName>
    </submittedName>
</protein>
<feature type="transmembrane region" description="Helical" evidence="2">
    <location>
        <begin position="26"/>
        <end position="49"/>
    </location>
</feature>
<keyword evidence="5" id="KW-1185">Reference proteome</keyword>
<dbReference type="PROSITE" id="PS51635">
    <property type="entry name" value="PNPLA"/>
    <property type="match status" value="1"/>
</dbReference>
<dbReference type="Pfam" id="PF01734">
    <property type="entry name" value="Patatin"/>
    <property type="match status" value="1"/>
</dbReference>
<dbReference type="EMBL" id="JAHOPB010000002">
    <property type="protein sequence ID" value="MBU8876075.1"/>
    <property type="molecule type" value="Genomic_DNA"/>
</dbReference>
<reference evidence="4 5" key="1">
    <citation type="submission" date="2021-06" db="EMBL/GenBank/DDBJ databases">
        <authorList>
            <person name="Lee D.H."/>
        </authorList>
    </citation>
    <scope>NUCLEOTIDE SEQUENCE [LARGE SCALE GENOMIC DNA]</scope>
    <source>
        <strain evidence="4 5">MMS21-HV4-11</strain>
    </source>
</reference>
<name>A0ABS6ISA2_9HYPH</name>
<dbReference type="InterPro" id="IPR002641">
    <property type="entry name" value="PNPLA_dom"/>
</dbReference>
<accession>A0ABS6ISA2</accession>
<evidence type="ECO:0000313" key="5">
    <source>
        <dbReference type="Proteomes" id="UP000727907"/>
    </source>
</evidence>
<feature type="short sequence motif" description="GXSXG" evidence="1">
    <location>
        <begin position="77"/>
        <end position="81"/>
    </location>
</feature>
<evidence type="ECO:0000256" key="2">
    <source>
        <dbReference type="SAM" id="Phobius"/>
    </source>
</evidence>
<keyword evidence="1" id="KW-0442">Lipid degradation</keyword>
<gene>
    <name evidence="4" type="ORF">KQ910_20045</name>
</gene>
<feature type="short sequence motif" description="DGA/G" evidence="1">
    <location>
        <begin position="287"/>
        <end position="289"/>
    </location>
</feature>
<sequence>MNLRDTRISRPPYLEIKMPAKPTFEFGLVMAGAISAGAYTAGVVDFLIEALDAWEEARRLPDYRGPQHRALLKVMSGASAGGMTSAIAGVALQSVVQPVRNVDAPPPAGYNRLYDAWVRRIDVSYLLQTGDLTAGTPVRSLLDCTELEKISQDALVTSPLPVGRAYVADPLPIYLTIANLRGVPYAFELFGEGAKPYGMFAHADHVAFAISRTGASLPAALPLDPGDMTAEGWKRLAQSALATGAFPIGLRSRVLGRRFADFDGRFTQKPRWPQPVPADPFDILCVDGGLMNNEPLELARKALTNDAFAEDGTEASEGVIMIDPFPNTASFDPNWVPRDGLIPVAGQMFSALINQARFKTEELDLASRPDVYNRYLIAPSRRSTTDGSTLEPAMASAILGGFGGFLSESFRRHDFQLGRRNCQAFLRTHFCLPESNALFETWPSADEREEWYVRDSGTDTLMTFKKEDPQRMLPIIPLMPQVAAEILPYAAPRGDAVDVEALGERLDARLKAVAANLIDTDLAPALGGAFVRWIVRQGFNWHVRAKLLAMMKEKVAKELRQLQ</sequence>
<evidence type="ECO:0000313" key="4">
    <source>
        <dbReference type="EMBL" id="MBU8876075.1"/>
    </source>
</evidence>
<dbReference type="RefSeq" id="WP_216964571.1">
    <property type="nucleotide sequence ID" value="NZ_JAHOPB010000002.1"/>
</dbReference>
<organism evidence="4 5">
    <name type="scientific">Reyranella humidisoli</name>
    <dbReference type="NCBI Taxonomy" id="2849149"/>
    <lineage>
        <taxon>Bacteria</taxon>
        <taxon>Pseudomonadati</taxon>
        <taxon>Pseudomonadota</taxon>
        <taxon>Alphaproteobacteria</taxon>
        <taxon>Hyphomicrobiales</taxon>
        <taxon>Reyranellaceae</taxon>
        <taxon>Reyranella</taxon>
    </lineage>
</organism>
<keyword evidence="1" id="KW-0443">Lipid metabolism</keyword>